<proteinExistence type="predicted"/>
<reference evidence="2 4" key="2">
    <citation type="submission" date="2018-08" db="EMBL/GenBank/DDBJ databases">
        <title>Recombination of ecologically and evolutionarily significant loci maintains genetic cohesion in the Pseudomonas syringae species complex.</title>
        <authorList>
            <person name="Dillon M."/>
            <person name="Thakur S."/>
            <person name="Almeida R.N.D."/>
            <person name="Weir B.S."/>
            <person name="Guttman D.S."/>
        </authorList>
    </citation>
    <scope>NUCLEOTIDE SEQUENCE [LARGE SCALE GENOMIC DNA]</scope>
    <source>
        <strain evidence="2 4">ICMP 8636</strain>
    </source>
</reference>
<dbReference type="Proteomes" id="UP000272627">
    <property type="component" value="Unassembled WGS sequence"/>
</dbReference>
<evidence type="ECO:0000313" key="2">
    <source>
        <dbReference type="EMBL" id="RMM02719.1"/>
    </source>
</evidence>
<comment type="caution">
    <text evidence="1">The sequence shown here is derived from an EMBL/GenBank/DDBJ whole genome shotgun (WGS) entry which is preliminary data.</text>
</comment>
<organism evidence="1 3">
    <name type="scientific">Pseudomonas amygdali pv. eriobotryae</name>
    <dbReference type="NCBI Taxonomy" id="129137"/>
    <lineage>
        <taxon>Bacteria</taxon>
        <taxon>Pseudomonadati</taxon>
        <taxon>Pseudomonadota</taxon>
        <taxon>Gammaproteobacteria</taxon>
        <taxon>Pseudomonadales</taxon>
        <taxon>Pseudomonadaceae</taxon>
        <taxon>Pseudomonas</taxon>
        <taxon>Pseudomonas amygdali</taxon>
    </lineage>
</organism>
<gene>
    <name evidence="1" type="ORF">ALO70_04463</name>
    <name evidence="2" type="ORF">ALQ86_01045</name>
</gene>
<dbReference type="EMBL" id="RBOA01000093">
    <property type="protein sequence ID" value="RMM02719.1"/>
    <property type="molecule type" value="Genomic_DNA"/>
</dbReference>
<evidence type="ECO:0000313" key="3">
    <source>
        <dbReference type="Proteomes" id="UP000050490"/>
    </source>
</evidence>
<dbReference type="Proteomes" id="UP000050490">
    <property type="component" value="Unassembled WGS sequence"/>
</dbReference>
<evidence type="ECO:0000313" key="1">
    <source>
        <dbReference type="EMBL" id="KPX36055.1"/>
    </source>
</evidence>
<dbReference type="AlphaFoldDB" id="A0A0N8RK31"/>
<dbReference type="PATRIC" id="fig|129137.4.peg.6434"/>
<protein>
    <submittedName>
        <fullName evidence="1">Uncharacterized protein</fullName>
    </submittedName>
</protein>
<evidence type="ECO:0000313" key="4">
    <source>
        <dbReference type="Proteomes" id="UP000272627"/>
    </source>
</evidence>
<sequence>MNRKQINLAQQMFYEREKLQALLDTVVSGKGLAVSIGGTWQS</sequence>
<dbReference type="EMBL" id="LJQI01000094">
    <property type="protein sequence ID" value="KPX36055.1"/>
    <property type="molecule type" value="Genomic_DNA"/>
</dbReference>
<name>A0A0N8RK31_PSEA0</name>
<dbReference type="RefSeq" id="WP_259647757.1">
    <property type="nucleotide sequence ID" value="NZ_BMZY01000005.1"/>
</dbReference>
<accession>A0A0N8RK31</accession>
<reference evidence="1 3" key="1">
    <citation type="submission" date="2015-09" db="EMBL/GenBank/DDBJ databases">
        <title>Genome announcement of multiple Pseudomonas syringae strains.</title>
        <authorList>
            <person name="Thakur S."/>
            <person name="Wang P.W."/>
            <person name="Gong Y."/>
            <person name="Weir B.S."/>
            <person name="Guttman D.S."/>
        </authorList>
    </citation>
    <scope>NUCLEOTIDE SEQUENCE [LARGE SCALE GENOMIC DNA]</scope>
    <source>
        <strain evidence="1 3">ICMP4455</strain>
    </source>
</reference>